<dbReference type="PROSITE" id="PS00923">
    <property type="entry name" value="ASP_GLU_RACEMASE_1"/>
    <property type="match status" value="1"/>
</dbReference>
<name>Q1IHQ7_KORVE</name>
<dbReference type="OrthoDB" id="9803739at2"/>
<evidence type="ECO:0000256" key="2">
    <source>
        <dbReference type="ARBA" id="ARBA00023235"/>
    </source>
</evidence>
<dbReference type="STRING" id="204669.Acid345_4593"/>
<dbReference type="SUPFAM" id="SSF53681">
    <property type="entry name" value="Aspartate/glutamate racemase"/>
    <property type="match status" value="2"/>
</dbReference>
<comment type="similarity">
    <text evidence="1">Belongs to the aspartate/glutamate racemases family.</text>
</comment>
<sequence length="230" mass="25449">MKVIGLIGGMSWESTAHYYELLNQGAKQRLGGRHSAKVLLYSIDFDELATFQHANRWDEANALVVDAAKRLERGGADCVLICANTMHTAAPEVEAAVKIPLLHLCDVTAEAILRTVKKEVGLLGTAFTMEMPFYKDRLTQKFGLEVLVPNDVDRAETHRIIFDELVHGRVLPESKQKYREIIGRLIADGSEAIILGCTELMMIIGPEDSAVPLFDTTTLHCEAALDFALK</sequence>
<dbReference type="EMBL" id="CP000360">
    <property type="protein sequence ID" value="ABF43593.1"/>
    <property type="molecule type" value="Genomic_DNA"/>
</dbReference>
<dbReference type="RefSeq" id="WP_011525390.1">
    <property type="nucleotide sequence ID" value="NC_008009.1"/>
</dbReference>
<dbReference type="GO" id="GO:0047661">
    <property type="term" value="F:amino-acid racemase activity"/>
    <property type="evidence" value="ECO:0007669"/>
    <property type="project" value="InterPro"/>
</dbReference>
<dbReference type="InterPro" id="IPR001920">
    <property type="entry name" value="Asp/Glu_race"/>
</dbReference>
<dbReference type="InterPro" id="IPR004380">
    <property type="entry name" value="Asp_race"/>
</dbReference>
<dbReference type="PANTHER" id="PTHR21198:SF7">
    <property type="entry name" value="ASPARTATE-GLUTAMATE RACEMASE FAMILY"/>
    <property type="match status" value="1"/>
</dbReference>
<keyword evidence="2" id="KW-0413">Isomerase</keyword>
<dbReference type="PANTHER" id="PTHR21198">
    <property type="entry name" value="GLUTAMATE RACEMASE"/>
    <property type="match status" value="1"/>
</dbReference>
<dbReference type="NCBIfam" id="TIGR00035">
    <property type="entry name" value="asp_race"/>
    <property type="match status" value="1"/>
</dbReference>
<dbReference type="eggNOG" id="COG1794">
    <property type="taxonomic scope" value="Bacteria"/>
</dbReference>
<dbReference type="EnsemblBacteria" id="ABF43593">
    <property type="protein sequence ID" value="ABF43593"/>
    <property type="gene ID" value="Acid345_4593"/>
</dbReference>
<gene>
    <name evidence="3" type="ordered locus">Acid345_4593</name>
</gene>
<dbReference type="Gene3D" id="3.40.50.1860">
    <property type="match status" value="2"/>
</dbReference>
<dbReference type="HOGENOM" id="CLU_055360_1_0_0"/>
<dbReference type="KEGG" id="aba:Acid345_4593"/>
<accession>Q1IHQ7</accession>
<proteinExistence type="inferred from homology"/>
<dbReference type="AlphaFoldDB" id="Q1IHQ7"/>
<evidence type="ECO:0000313" key="4">
    <source>
        <dbReference type="Proteomes" id="UP000002432"/>
    </source>
</evidence>
<dbReference type="InterPro" id="IPR015942">
    <property type="entry name" value="Asp/Glu/hydantoin_racemase"/>
</dbReference>
<keyword evidence="4" id="KW-1185">Reference proteome</keyword>
<protein>
    <submittedName>
        <fullName evidence="3">Aspartate racemase</fullName>
    </submittedName>
</protein>
<dbReference type="Pfam" id="PF01177">
    <property type="entry name" value="Asp_Glu_race"/>
    <property type="match status" value="1"/>
</dbReference>
<evidence type="ECO:0000313" key="3">
    <source>
        <dbReference type="EMBL" id="ABF43593.1"/>
    </source>
</evidence>
<dbReference type="InterPro" id="IPR018187">
    <property type="entry name" value="Asp/Glu_racemase_AS_1"/>
</dbReference>
<organism evidence="3 4">
    <name type="scientific">Koribacter versatilis (strain Ellin345)</name>
    <dbReference type="NCBI Taxonomy" id="204669"/>
    <lineage>
        <taxon>Bacteria</taxon>
        <taxon>Pseudomonadati</taxon>
        <taxon>Acidobacteriota</taxon>
        <taxon>Terriglobia</taxon>
        <taxon>Terriglobales</taxon>
        <taxon>Candidatus Korobacteraceae</taxon>
        <taxon>Candidatus Korobacter</taxon>
    </lineage>
</organism>
<dbReference type="Proteomes" id="UP000002432">
    <property type="component" value="Chromosome"/>
</dbReference>
<evidence type="ECO:0000256" key="1">
    <source>
        <dbReference type="ARBA" id="ARBA00007847"/>
    </source>
</evidence>
<reference evidence="3 4" key="1">
    <citation type="journal article" date="2009" name="Appl. Environ. Microbiol.">
        <title>Three genomes from the phylum Acidobacteria provide insight into the lifestyles of these microorganisms in soils.</title>
        <authorList>
            <person name="Ward N.L."/>
            <person name="Challacombe J.F."/>
            <person name="Janssen P.H."/>
            <person name="Henrissat B."/>
            <person name="Coutinho P.M."/>
            <person name="Wu M."/>
            <person name="Xie G."/>
            <person name="Haft D.H."/>
            <person name="Sait M."/>
            <person name="Badger J."/>
            <person name="Barabote R.D."/>
            <person name="Bradley B."/>
            <person name="Brettin T.S."/>
            <person name="Brinkac L.M."/>
            <person name="Bruce D."/>
            <person name="Creasy T."/>
            <person name="Daugherty S.C."/>
            <person name="Davidsen T.M."/>
            <person name="DeBoy R.T."/>
            <person name="Detter J.C."/>
            <person name="Dodson R.J."/>
            <person name="Durkin A.S."/>
            <person name="Ganapathy A."/>
            <person name="Gwinn-Giglio M."/>
            <person name="Han C.S."/>
            <person name="Khouri H."/>
            <person name="Kiss H."/>
            <person name="Kothari S.P."/>
            <person name="Madupu R."/>
            <person name="Nelson K.E."/>
            <person name="Nelson W.C."/>
            <person name="Paulsen I."/>
            <person name="Penn K."/>
            <person name="Ren Q."/>
            <person name="Rosovitz M.J."/>
            <person name="Selengut J.D."/>
            <person name="Shrivastava S."/>
            <person name="Sullivan S.A."/>
            <person name="Tapia R."/>
            <person name="Thompson L.S."/>
            <person name="Watkins K.L."/>
            <person name="Yang Q."/>
            <person name="Yu C."/>
            <person name="Zafar N."/>
            <person name="Zhou L."/>
            <person name="Kuske C.R."/>
        </authorList>
    </citation>
    <scope>NUCLEOTIDE SEQUENCE [LARGE SCALE GENOMIC DNA]</scope>
    <source>
        <strain evidence="3 4">Ellin345</strain>
    </source>
</reference>